<dbReference type="EMBL" id="PDNA01000019">
    <property type="protein sequence ID" value="PGH23886.1"/>
    <property type="molecule type" value="Genomic_DNA"/>
</dbReference>
<comment type="caution">
    <text evidence="2">The sequence shown here is derived from an EMBL/GenBank/DDBJ whole genome shotgun (WGS) entry which is preliminary data.</text>
</comment>
<accession>A0A2B7YQD6</accession>
<dbReference type="Proteomes" id="UP000224634">
    <property type="component" value="Unassembled WGS sequence"/>
</dbReference>
<dbReference type="STRING" id="1447883.A0A2B7YQD6"/>
<dbReference type="OrthoDB" id="4156714at2759"/>
<feature type="compositionally biased region" description="Basic and acidic residues" evidence="1">
    <location>
        <begin position="483"/>
        <end position="494"/>
    </location>
</feature>
<feature type="region of interest" description="Disordered" evidence="1">
    <location>
        <begin position="295"/>
        <end position="518"/>
    </location>
</feature>
<proteinExistence type="predicted"/>
<feature type="compositionally biased region" description="Polar residues" evidence="1">
    <location>
        <begin position="411"/>
        <end position="436"/>
    </location>
</feature>
<sequence length="518" mass="57130">MDDEAIRNAFYDLMESCRDWARRYSDNKPLTLLEHPDTRISIGDYETLTHICKRFDILTEPVYGRYLVLNAILSTFIYQHFVPLFFLEDKAPVDCLLKLIGQKGRENVPHWATVTLAMLGDNPDGSPSEDFDNMKANAYDRAIGAFLGTMDRILWKCPVEFAQEKCKAELRNIFSSAGEFALGILKKGLFVDCLTSSSEELMGNDFQLNSDLMKPHGSMQLGEIGERLDGKQITLVVEPAIVGCGIDYTGKKVKRVWSKAVVWVENWKKLCEVPPPPENPTRTFIEDVSPGVDGGATIVPVANHQDSSRDNAGIGATERIDSPGNESARPPISEADDGNHNELQMKGVEGSEGSEDNGRRSEENCGSGSHKGPRDEPKFSPTMRSEGGNHVNTPTTEAGRAEDRQVMPHGESSNTNTDEQTSVDGSKRGNSSSQMVPETEAGQPHHAGSEVASHCSDVGMASAEDLQSAARWEQDLTTSNSHDISHAPKKRESTPDWSLTAQEESPFLFPPRRLEHIE</sequence>
<evidence type="ECO:0000313" key="2">
    <source>
        <dbReference type="EMBL" id="PGH23886.1"/>
    </source>
</evidence>
<evidence type="ECO:0000256" key="1">
    <source>
        <dbReference type="SAM" id="MobiDB-lite"/>
    </source>
</evidence>
<name>A0A2B7YQD6_POLH7</name>
<gene>
    <name evidence="2" type="ORF">AJ80_02135</name>
</gene>
<evidence type="ECO:0000313" key="3">
    <source>
        <dbReference type="Proteomes" id="UP000224634"/>
    </source>
</evidence>
<protein>
    <submittedName>
        <fullName evidence="2">Uncharacterized protein</fullName>
    </submittedName>
</protein>
<organism evidence="2 3">
    <name type="scientific">Polytolypa hystricis (strain UAMH7299)</name>
    <dbReference type="NCBI Taxonomy" id="1447883"/>
    <lineage>
        <taxon>Eukaryota</taxon>
        <taxon>Fungi</taxon>
        <taxon>Dikarya</taxon>
        <taxon>Ascomycota</taxon>
        <taxon>Pezizomycotina</taxon>
        <taxon>Eurotiomycetes</taxon>
        <taxon>Eurotiomycetidae</taxon>
        <taxon>Onygenales</taxon>
        <taxon>Onygenales incertae sedis</taxon>
        <taxon>Polytolypa</taxon>
    </lineage>
</organism>
<dbReference type="AlphaFoldDB" id="A0A2B7YQD6"/>
<reference evidence="2 3" key="1">
    <citation type="submission" date="2017-10" db="EMBL/GenBank/DDBJ databases">
        <title>Comparative genomics in systemic dimorphic fungi from Ajellomycetaceae.</title>
        <authorList>
            <person name="Munoz J.F."/>
            <person name="Mcewen J.G."/>
            <person name="Clay O.K."/>
            <person name="Cuomo C.A."/>
        </authorList>
    </citation>
    <scope>NUCLEOTIDE SEQUENCE [LARGE SCALE GENOMIC DNA]</scope>
    <source>
        <strain evidence="2 3">UAMH7299</strain>
    </source>
</reference>
<keyword evidence="3" id="KW-1185">Reference proteome</keyword>